<dbReference type="PANTHER" id="PTHR28023:SF1">
    <property type="entry name" value="UPF0357 PROTEIN YCL012C"/>
    <property type="match status" value="1"/>
</dbReference>
<dbReference type="Pfam" id="PF09435">
    <property type="entry name" value="DUF2015"/>
    <property type="match status" value="1"/>
</dbReference>
<reference evidence="4 5" key="2">
    <citation type="submission" date="2017-02" db="EMBL/GenBank/DDBJ databases">
        <title>A genome survey and senescence transcriptome analysis in Lentinula edodes.</title>
        <authorList>
            <person name="Sakamoto Y."/>
            <person name="Nakade K."/>
            <person name="Sato S."/>
            <person name="Yoshida Y."/>
            <person name="Miyazaki K."/>
            <person name="Natsume S."/>
            <person name="Konno N."/>
        </authorList>
    </citation>
    <scope>NUCLEOTIDE SEQUENCE [LARGE SCALE GENOMIC DNA]</scope>
    <source>
        <strain evidence="4 5">NBRC 111202</strain>
    </source>
</reference>
<protein>
    <submittedName>
        <fullName evidence="4">Uncharacterized protein</fullName>
    </submittedName>
</protein>
<evidence type="ECO:0000256" key="3">
    <source>
        <dbReference type="SAM" id="Phobius"/>
    </source>
</evidence>
<organism evidence="4 5">
    <name type="scientific">Lentinula edodes</name>
    <name type="common">Shiitake mushroom</name>
    <name type="synonym">Lentinus edodes</name>
    <dbReference type="NCBI Taxonomy" id="5353"/>
    <lineage>
        <taxon>Eukaryota</taxon>
        <taxon>Fungi</taxon>
        <taxon>Dikarya</taxon>
        <taxon>Basidiomycota</taxon>
        <taxon>Agaricomycotina</taxon>
        <taxon>Agaricomycetes</taxon>
        <taxon>Agaricomycetidae</taxon>
        <taxon>Agaricales</taxon>
        <taxon>Marasmiineae</taxon>
        <taxon>Omphalotaceae</taxon>
        <taxon>Lentinula</taxon>
    </lineage>
</organism>
<keyword evidence="3" id="KW-0472">Membrane</keyword>
<dbReference type="AlphaFoldDB" id="A0A1Q3E7N9"/>
<accession>A0A1Q3E7N9</accession>
<proteinExistence type="inferred from homology"/>
<evidence type="ECO:0000313" key="5">
    <source>
        <dbReference type="Proteomes" id="UP000188533"/>
    </source>
</evidence>
<gene>
    <name evidence="4" type="ORF">LENED_004949</name>
</gene>
<dbReference type="Proteomes" id="UP000188533">
    <property type="component" value="Unassembled WGS sequence"/>
</dbReference>
<keyword evidence="2" id="KW-0732">Signal</keyword>
<keyword evidence="3" id="KW-1133">Transmembrane helix</keyword>
<reference evidence="4 5" key="1">
    <citation type="submission" date="2016-08" db="EMBL/GenBank/DDBJ databases">
        <authorList>
            <consortium name="Lentinula edodes genome sequencing consortium"/>
            <person name="Sakamoto Y."/>
            <person name="Nakade K."/>
            <person name="Sato S."/>
            <person name="Yoshida Y."/>
            <person name="Miyazaki K."/>
            <person name="Natsume S."/>
            <person name="Konno N."/>
        </authorList>
    </citation>
    <scope>NUCLEOTIDE SEQUENCE [LARGE SCALE GENOMIC DNA]</scope>
    <source>
        <strain evidence="4 5">NBRC 111202</strain>
    </source>
</reference>
<sequence length="154" mass="17372">MHDLSVLVIAIERFYNIGTYCFESTSMLFYLSLIALVALLVLILHRYRSSIAPHIPRRVQSLFPQFNHYVPLSTFADQAGAGMSSSNFDIEANIMDGDSRSGLDERGTQEVMEIMRQERVNFDQARLIRHNRILASNGIDPSGMPLDSKAVTHL</sequence>
<comment type="similarity">
    <text evidence="1">Belongs to the UPF0357 family.</text>
</comment>
<comment type="caution">
    <text evidence="4">The sequence shown here is derived from an EMBL/GenBank/DDBJ whole genome shotgun (WGS) entry which is preliminary data.</text>
</comment>
<dbReference type="PANTHER" id="PTHR28023">
    <property type="entry name" value="UPF0357 PROTEIN YCL012C"/>
    <property type="match status" value="1"/>
</dbReference>
<dbReference type="InterPro" id="IPR018559">
    <property type="entry name" value="DUF2015"/>
</dbReference>
<keyword evidence="3" id="KW-0812">Transmembrane</keyword>
<dbReference type="EMBL" id="BDGU01000139">
    <property type="protein sequence ID" value="GAW03240.1"/>
    <property type="molecule type" value="Genomic_DNA"/>
</dbReference>
<keyword evidence="5" id="KW-1185">Reference proteome</keyword>
<evidence type="ECO:0000256" key="1">
    <source>
        <dbReference type="ARBA" id="ARBA00008325"/>
    </source>
</evidence>
<evidence type="ECO:0000313" key="4">
    <source>
        <dbReference type="EMBL" id="GAW03240.1"/>
    </source>
</evidence>
<name>A0A1Q3E7N9_LENED</name>
<evidence type="ECO:0000256" key="2">
    <source>
        <dbReference type="ARBA" id="ARBA00022729"/>
    </source>
</evidence>
<feature type="transmembrane region" description="Helical" evidence="3">
    <location>
        <begin position="27"/>
        <end position="47"/>
    </location>
</feature>